<dbReference type="EMBL" id="UINC01194568">
    <property type="protein sequence ID" value="SVE10717.1"/>
    <property type="molecule type" value="Genomic_DNA"/>
</dbReference>
<accession>A0A383ASC5</accession>
<sequence>MKSVGSEVINDYPYLTTDVSVADGSLVLDIAGKIWTISKNGRLATQLTGGAYFLSRPRWSKDGTKILVHAKSGSGMAIMYIDLAARKL</sequence>
<evidence type="ECO:0000313" key="1">
    <source>
        <dbReference type="EMBL" id="SVE10717.1"/>
    </source>
</evidence>
<dbReference type="SUPFAM" id="SSF69304">
    <property type="entry name" value="Tricorn protease N-terminal domain"/>
    <property type="match status" value="1"/>
</dbReference>
<dbReference type="Gene3D" id="2.120.10.60">
    <property type="entry name" value="Tricorn protease N-terminal domain"/>
    <property type="match status" value="1"/>
</dbReference>
<gene>
    <name evidence="1" type="ORF">METZ01_LOCUS463571</name>
</gene>
<name>A0A383ASC5_9ZZZZ</name>
<reference evidence="1" key="1">
    <citation type="submission" date="2018-05" db="EMBL/GenBank/DDBJ databases">
        <authorList>
            <person name="Lanie J.A."/>
            <person name="Ng W.-L."/>
            <person name="Kazmierczak K.M."/>
            <person name="Andrzejewski T.M."/>
            <person name="Davidsen T.M."/>
            <person name="Wayne K.J."/>
            <person name="Tettelin H."/>
            <person name="Glass J.I."/>
            <person name="Rusch D."/>
            <person name="Podicherti R."/>
            <person name="Tsui H.-C.T."/>
            <person name="Winkler M.E."/>
        </authorList>
    </citation>
    <scope>NUCLEOTIDE SEQUENCE</scope>
</reference>
<protein>
    <recommendedName>
        <fullName evidence="2">SMP-30/Gluconolactonase/LRE-like region domain-containing protein</fullName>
    </recommendedName>
</protein>
<evidence type="ECO:0008006" key="2">
    <source>
        <dbReference type="Google" id="ProtNLM"/>
    </source>
</evidence>
<proteinExistence type="predicted"/>
<dbReference type="AlphaFoldDB" id="A0A383ASC5"/>
<organism evidence="1">
    <name type="scientific">marine metagenome</name>
    <dbReference type="NCBI Taxonomy" id="408172"/>
    <lineage>
        <taxon>unclassified sequences</taxon>
        <taxon>metagenomes</taxon>
        <taxon>ecological metagenomes</taxon>
    </lineage>
</organism>
<feature type="non-terminal residue" evidence="1">
    <location>
        <position position="88"/>
    </location>
</feature>